<accession>A0ABW7AK67</accession>
<name>A0ABW7AK67_9ACTN</name>
<dbReference type="Proteomes" id="UP001603978">
    <property type="component" value="Unassembled WGS sequence"/>
</dbReference>
<feature type="region of interest" description="Disordered" evidence="1">
    <location>
        <begin position="1"/>
        <end position="21"/>
    </location>
</feature>
<dbReference type="EMBL" id="JBICRM010000021">
    <property type="protein sequence ID" value="MFG1707443.1"/>
    <property type="molecule type" value="Genomic_DNA"/>
</dbReference>
<evidence type="ECO:0000313" key="3">
    <source>
        <dbReference type="Proteomes" id="UP001603978"/>
    </source>
</evidence>
<keyword evidence="3" id="KW-1185">Reference proteome</keyword>
<feature type="compositionally biased region" description="Basic and acidic residues" evidence="1">
    <location>
        <begin position="1"/>
        <end position="12"/>
    </location>
</feature>
<proteinExistence type="predicted"/>
<protein>
    <recommendedName>
        <fullName evidence="4">MarR family transcriptional regulator</fullName>
    </recommendedName>
</protein>
<evidence type="ECO:0008006" key="4">
    <source>
        <dbReference type="Google" id="ProtNLM"/>
    </source>
</evidence>
<comment type="caution">
    <text evidence="2">The sequence shown here is derived from an EMBL/GenBank/DDBJ whole genome shotgun (WGS) entry which is preliminary data.</text>
</comment>
<reference evidence="2 3" key="1">
    <citation type="submission" date="2024-10" db="EMBL/GenBank/DDBJ databases">
        <authorList>
            <person name="Topkara A.R."/>
            <person name="Saygin H."/>
        </authorList>
    </citation>
    <scope>NUCLEOTIDE SEQUENCE [LARGE SCALE GENOMIC DNA]</scope>
    <source>
        <strain evidence="2 3">M3C6</strain>
    </source>
</reference>
<gene>
    <name evidence="2" type="ORF">ACFLIM_30005</name>
</gene>
<dbReference type="RefSeq" id="WP_393171147.1">
    <property type="nucleotide sequence ID" value="NZ_JBICRM010000021.1"/>
</dbReference>
<evidence type="ECO:0000313" key="2">
    <source>
        <dbReference type="EMBL" id="MFG1707443.1"/>
    </source>
</evidence>
<sequence length="96" mass="11177">MILRGEIPDFHSPHVKPPRPGHVKLTWYEPTRRAQRIRVISHTCECRQTTYELCAAAGQGFVRRTDRKEGTVRETTWTLTAAARRTFEQIMRGEAR</sequence>
<organism evidence="2 3">
    <name type="scientific">Nonomuraea marmarensis</name>
    <dbReference type="NCBI Taxonomy" id="3351344"/>
    <lineage>
        <taxon>Bacteria</taxon>
        <taxon>Bacillati</taxon>
        <taxon>Actinomycetota</taxon>
        <taxon>Actinomycetes</taxon>
        <taxon>Streptosporangiales</taxon>
        <taxon>Streptosporangiaceae</taxon>
        <taxon>Nonomuraea</taxon>
    </lineage>
</organism>
<evidence type="ECO:0000256" key="1">
    <source>
        <dbReference type="SAM" id="MobiDB-lite"/>
    </source>
</evidence>